<accession>A0A699GP17</accession>
<feature type="coiled-coil region" evidence="1">
    <location>
        <begin position="264"/>
        <end position="316"/>
    </location>
</feature>
<dbReference type="AlphaFoldDB" id="A0A699GP17"/>
<evidence type="ECO:0000313" key="2">
    <source>
        <dbReference type="EMBL" id="GEV69953.1"/>
    </source>
</evidence>
<reference evidence="2" key="1">
    <citation type="journal article" date="2019" name="Sci. Rep.">
        <title>Draft genome of Tanacetum cinerariifolium, the natural source of mosquito coil.</title>
        <authorList>
            <person name="Yamashiro T."/>
            <person name="Shiraishi A."/>
            <person name="Satake H."/>
            <person name="Nakayama K."/>
        </authorList>
    </citation>
    <scope>NUCLEOTIDE SEQUENCE</scope>
</reference>
<organism evidence="2">
    <name type="scientific">Tanacetum cinerariifolium</name>
    <name type="common">Dalmatian daisy</name>
    <name type="synonym">Chrysanthemum cinerariifolium</name>
    <dbReference type="NCBI Taxonomy" id="118510"/>
    <lineage>
        <taxon>Eukaryota</taxon>
        <taxon>Viridiplantae</taxon>
        <taxon>Streptophyta</taxon>
        <taxon>Embryophyta</taxon>
        <taxon>Tracheophyta</taxon>
        <taxon>Spermatophyta</taxon>
        <taxon>Magnoliopsida</taxon>
        <taxon>eudicotyledons</taxon>
        <taxon>Gunneridae</taxon>
        <taxon>Pentapetalae</taxon>
        <taxon>asterids</taxon>
        <taxon>campanulids</taxon>
        <taxon>Asterales</taxon>
        <taxon>Asteraceae</taxon>
        <taxon>Asteroideae</taxon>
        <taxon>Anthemideae</taxon>
        <taxon>Anthemidinae</taxon>
        <taxon>Tanacetum</taxon>
    </lineage>
</organism>
<gene>
    <name evidence="2" type="ORF">Tci_141930</name>
</gene>
<keyword evidence="1" id="KW-0175">Coiled coil</keyword>
<dbReference type="EMBL" id="BKCJ010031460">
    <property type="protein sequence ID" value="GEV69953.1"/>
    <property type="molecule type" value="Genomic_DNA"/>
</dbReference>
<evidence type="ECO:0000256" key="1">
    <source>
        <dbReference type="SAM" id="Coils"/>
    </source>
</evidence>
<sequence>MDACAALTRRVEHLEYDKVAQAIEITKLKKRVNKLEKRNKVRVLKLRRLQRVGTSQRIETSDDTMMDDESNQERMIAEIDQDDAVVLENDKDVADAVKDENETEPAEVQEVVDVVTTAKLITKVVIASSETVTAASAIIPTAETQILAATLTAALTAAPARVTATLSKRRKGVIIRDPEEESTTSTIIPAETKSKDKGKGILVDEPKPLKKKQQIEQDKQFARMLHAELNKDIDWDEAIDHNVAGFNLDYLKRMSYDDIRPIFEAKFNSNVDFLLKTKEQMEEEENRALQTINKTSAEKAAKRRKLNKEMEDLKRHHQIVPNEDDDVYTEATPLARKVPVVDYEIIKMNNKPYYKIIRADGTHQLCTCSNLKESKNCTWSSKGQELEATGIMWCAYHNLYNHTTDFVSEKEVPTLKIYSRSDVECYFAYTLSNSKFSLSGFGSYPRIICNIDKTPDLSQRSPQNCPKCGNPVDGHHCQECALLRKKFKEDLFTYCIENGILPDSSEPSNENTNVVNALQEPFVGNQDPGKNFSQSPPHINHHCCYECGDPLEDIFCHQCTCELCGRVTPSLSTKEPDNSQSMGDEHLDIVLTTESDEFIKSSVETLVPIPSESEGILDNMCNVPFHDNSPPLDVSKDQFEDFFDSNDESTSIDDDSFSIDNIEYVEASPPNSELVNLEVMQIVIPEETNTFDNSLPKLETFCFDLEEISSGSTTTRSDISLPEYEAFYDDHVKEISSGSTTTHFDCSLYDSFIFDLSINPFPPADRSDFYEFADELTHIISPPEYDYFCFKIEPNSGDFTIDVMKDTFPTREPRVHNALPTHPTFQLNLDFILSSESLFAYVVWIFLPFLSYSVAPQFLLSFRNEDTIFDPGICSYHISSFLPDVSNRSGTFIKFNILNESPMEISFSTCSPIDQ</sequence>
<name>A0A699GP17_TANCI</name>
<protein>
    <submittedName>
        <fullName evidence="2">Uncharacterized protein</fullName>
    </submittedName>
</protein>
<proteinExistence type="predicted"/>
<comment type="caution">
    <text evidence="2">The sequence shown here is derived from an EMBL/GenBank/DDBJ whole genome shotgun (WGS) entry which is preliminary data.</text>
</comment>